<evidence type="ECO:0000256" key="3">
    <source>
        <dbReference type="PIRSR" id="PIRSR600407-1"/>
    </source>
</evidence>
<dbReference type="InterPro" id="IPR000407">
    <property type="entry name" value="GDA1_CD39_NTPase"/>
</dbReference>
<reference evidence="8" key="2">
    <citation type="submission" date="2025-08" db="UniProtKB">
        <authorList>
            <consortium name="RefSeq"/>
        </authorList>
    </citation>
    <scope>IDENTIFICATION</scope>
    <source>
        <tissue evidence="8">Leaf</tissue>
    </source>
</reference>
<dbReference type="RefSeq" id="XP_020097319.1">
    <property type="nucleotide sequence ID" value="XM_020241730.1"/>
</dbReference>
<keyword evidence="2" id="KW-0378">Hydrolase</keyword>
<dbReference type="PANTHER" id="PTHR11782:SF125">
    <property type="entry name" value="APYRASE 7-RELATED"/>
    <property type="match status" value="1"/>
</dbReference>
<dbReference type="PANTHER" id="PTHR11782">
    <property type="entry name" value="ADENOSINE/GUANOSINE DIPHOSPHATASE"/>
    <property type="match status" value="1"/>
</dbReference>
<dbReference type="Proteomes" id="UP000515123">
    <property type="component" value="Linkage group 10"/>
</dbReference>
<dbReference type="GO" id="GO:0017110">
    <property type="term" value="F:nucleoside diphosphate phosphatase activity"/>
    <property type="evidence" value="ECO:0007669"/>
    <property type="project" value="TreeGrafter"/>
</dbReference>
<dbReference type="GO" id="GO:0009134">
    <property type="term" value="P:nucleoside diphosphate catabolic process"/>
    <property type="evidence" value="ECO:0007669"/>
    <property type="project" value="TreeGrafter"/>
</dbReference>
<evidence type="ECO:0000313" key="7">
    <source>
        <dbReference type="Proteomes" id="UP000515123"/>
    </source>
</evidence>
<dbReference type="CDD" id="cd24043">
    <property type="entry name" value="ASKHA_NBD_AtAPY7-like"/>
    <property type="match status" value="1"/>
</dbReference>
<evidence type="ECO:0000256" key="4">
    <source>
        <dbReference type="PIRSR" id="PIRSR600407-2"/>
    </source>
</evidence>
<dbReference type="GO" id="GO:0016020">
    <property type="term" value="C:membrane"/>
    <property type="evidence" value="ECO:0007669"/>
    <property type="project" value="TreeGrafter"/>
</dbReference>
<keyword evidence="7" id="KW-1185">Reference proteome</keyword>
<dbReference type="OrthoDB" id="6372431at2759"/>
<keyword evidence="4" id="KW-0067">ATP-binding</keyword>
<reference evidence="7" key="1">
    <citation type="journal article" date="2015" name="Nat. Genet.">
        <title>The pineapple genome and the evolution of CAM photosynthesis.</title>
        <authorList>
            <person name="Ming R."/>
            <person name="VanBuren R."/>
            <person name="Wai C.M."/>
            <person name="Tang H."/>
            <person name="Schatz M.C."/>
            <person name="Bowers J.E."/>
            <person name="Lyons E."/>
            <person name="Wang M.L."/>
            <person name="Chen J."/>
            <person name="Biggers E."/>
            <person name="Zhang J."/>
            <person name="Huang L."/>
            <person name="Zhang L."/>
            <person name="Miao W."/>
            <person name="Zhang J."/>
            <person name="Ye Z."/>
            <person name="Miao C."/>
            <person name="Lin Z."/>
            <person name="Wang H."/>
            <person name="Zhou H."/>
            <person name="Yim W.C."/>
            <person name="Priest H.D."/>
            <person name="Zheng C."/>
            <person name="Woodhouse M."/>
            <person name="Edger P.P."/>
            <person name="Guyot R."/>
            <person name="Guo H.B."/>
            <person name="Guo H."/>
            <person name="Zheng G."/>
            <person name="Singh R."/>
            <person name="Sharma A."/>
            <person name="Min X."/>
            <person name="Zheng Y."/>
            <person name="Lee H."/>
            <person name="Gurtowski J."/>
            <person name="Sedlazeck F.J."/>
            <person name="Harkess A."/>
            <person name="McKain M.R."/>
            <person name="Liao Z."/>
            <person name="Fang J."/>
            <person name="Liu J."/>
            <person name="Zhang X."/>
            <person name="Zhang Q."/>
            <person name="Hu W."/>
            <person name="Qin Y."/>
            <person name="Wang K."/>
            <person name="Chen L.Y."/>
            <person name="Shirley N."/>
            <person name="Lin Y.R."/>
            <person name="Liu L.Y."/>
            <person name="Hernandez A.G."/>
            <person name="Wright C.L."/>
            <person name="Bulone V."/>
            <person name="Tuskan G.A."/>
            <person name="Heath K."/>
            <person name="Zee F."/>
            <person name="Moore P.H."/>
            <person name="Sunkar R."/>
            <person name="Leebens-Mack J.H."/>
            <person name="Mockler T."/>
            <person name="Bennetzen J.L."/>
            <person name="Freeling M."/>
            <person name="Sankoff D."/>
            <person name="Paterson A.H."/>
            <person name="Zhu X."/>
            <person name="Yang X."/>
            <person name="Smith J.A."/>
            <person name="Cushman J.C."/>
            <person name="Paull R.E."/>
            <person name="Yu Q."/>
        </authorList>
    </citation>
    <scope>NUCLEOTIDE SEQUENCE [LARGE SCALE GENOMIC DNA]</scope>
    <source>
        <strain evidence="7">cv. F153</strain>
    </source>
</reference>
<evidence type="ECO:0000256" key="5">
    <source>
        <dbReference type="SAM" id="MobiDB-lite"/>
    </source>
</evidence>
<dbReference type="AlphaFoldDB" id="A0A6P5FMV7"/>
<dbReference type="Pfam" id="PF01150">
    <property type="entry name" value="GDA1_CD39"/>
    <property type="match status" value="1"/>
</dbReference>
<keyword evidence="6" id="KW-0472">Membrane</keyword>
<dbReference type="GO" id="GO:0005524">
    <property type="term" value="F:ATP binding"/>
    <property type="evidence" value="ECO:0007669"/>
    <property type="project" value="UniProtKB-KW"/>
</dbReference>
<evidence type="ECO:0000313" key="8">
    <source>
        <dbReference type="RefSeq" id="XP_020097319.1"/>
    </source>
</evidence>
<sequence>MAEGVDIDKQRFGVVFQKLSDLASLLRPDAIWASLRLGHSTNMRPSSSLQDLPTFLKADQGERNPILENDQRHGRANPLRSLQREGNPTSFSKERPPPSSPTKRKKWVRAIFGSIALVLAILLIYVCVRYFSTSHGASEYYVILDCGSTGTRVYVYEWFIDRRKGNINFPITLKSIPEDPPRKSKAQSGRAYQRMETEPGFDKLVRNESGLKAAIKPLLKWAEKQIPKEAHKRTSLFLYATAGVRRLPSSDSQWLLNKAWKILKNSSFICRREWVKIISGMEEAYFGWIALNHQTGMLGSLQSKMTFGSLDLGGSSLQVTFEMEESMQDETSIDLRIGSVNHHLSAYSLPGYGLNDAFGKSVAHLFKKQGAATATKKGKIEINHPCLQTGYKEQYTCSHCGTLNQAGSPSAGGKSVGKGQVGTAVELVGSPNWDECSALAKIAVNRSEWSNTSSAIDCGLKPCALADNVPEPRGQFYAMSGFFVVFRFFNLTSDSTIDDVLKLGKQFCGKTWEVAKNSVAPQPFIEQYCFRAPYIASLLRDGLHIEDKQVVIGSGSITWTLGVALQEAGQALSSKIELPGYRILHSDINPNIIWILFAISVLLLLFALLCVSNWGPRIFRRSYLPLFRHNSTANSVFNVPSPFRLQLWSPISSGDGRIKMPLSPTVAASDQHPFSQIQLMESSIHPLGVSHSYSAGSLGQMQFPNGFGSFWSPHRGQTTLQSRRSQSREDLSASLAEAHLGKV</sequence>
<dbReference type="Gene3D" id="3.30.420.40">
    <property type="match status" value="1"/>
</dbReference>
<accession>A0A6P5FMV7</accession>
<gene>
    <name evidence="8" type="primary">LOC109716347</name>
</gene>
<feature type="region of interest" description="Disordered" evidence="5">
    <location>
        <begin position="63"/>
        <end position="103"/>
    </location>
</feature>
<feature type="transmembrane region" description="Helical" evidence="6">
    <location>
        <begin position="110"/>
        <end position="131"/>
    </location>
</feature>
<feature type="binding site" evidence="4">
    <location>
        <begin position="314"/>
        <end position="318"/>
    </location>
    <ligand>
        <name>ATP</name>
        <dbReference type="ChEBI" id="CHEBI:30616"/>
    </ligand>
</feature>
<feature type="active site" description="Proton acceptor" evidence="3">
    <location>
        <position position="283"/>
    </location>
</feature>
<evidence type="ECO:0000256" key="2">
    <source>
        <dbReference type="ARBA" id="ARBA00022801"/>
    </source>
</evidence>
<keyword evidence="6" id="KW-0812">Transmembrane</keyword>
<feature type="transmembrane region" description="Helical" evidence="6">
    <location>
        <begin position="592"/>
        <end position="611"/>
    </location>
</feature>
<comment type="similarity">
    <text evidence="1">Belongs to the GDA1/CD39 NTPase family.</text>
</comment>
<evidence type="ECO:0000256" key="6">
    <source>
        <dbReference type="SAM" id="Phobius"/>
    </source>
</evidence>
<keyword evidence="4" id="KW-0547">Nucleotide-binding</keyword>
<name>A0A6P5FMV7_ANACO</name>
<protein>
    <submittedName>
        <fullName evidence="8">Probable apyrase 7 isoform X1</fullName>
    </submittedName>
</protein>
<proteinExistence type="inferred from homology"/>
<organism evidence="7 8">
    <name type="scientific">Ananas comosus</name>
    <name type="common">Pineapple</name>
    <name type="synonym">Ananas ananas</name>
    <dbReference type="NCBI Taxonomy" id="4615"/>
    <lineage>
        <taxon>Eukaryota</taxon>
        <taxon>Viridiplantae</taxon>
        <taxon>Streptophyta</taxon>
        <taxon>Embryophyta</taxon>
        <taxon>Tracheophyta</taxon>
        <taxon>Spermatophyta</taxon>
        <taxon>Magnoliopsida</taxon>
        <taxon>Liliopsida</taxon>
        <taxon>Poales</taxon>
        <taxon>Bromeliaceae</taxon>
        <taxon>Bromelioideae</taxon>
        <taxon>Ananas</taxon>
    </lineage>
</organism>
<dbReference type="GeneID" id="109716347"/>
<keyword evidence="6" id="KW-1133">Transmembrane helix</keyword>
<evidence type="ECO:0000256" key="1">
    <source>
        <dbReference type="ARBA" id="ARBA00009283"/>
    </source>
</evidence>
<dbReference type="Gene3D" id="3.30.420.150">
    <property type="entry name" value="Exopolyphosphatase. Domain 2"/>
    <property type="match status" value="1"/>
</dbReference>